<gene>
    <name evidence="2" type="ORF">B1A_15495</name>
</gene>
<accession>T0ZFY3</accession>
<proteinExistence type="predicted"/>
<feature type="transmembrane region" description="Helical" evidence="1">
    <location>
        <begin position="70"/>
        <end position="88"/>
    </location>
</feature>
<dbReference type="InterPro" id="IPR014743">
    <property type="entry name" value="Cl-channel_core"/>
</dbReference>
<keyword evidence="1" id="KW-0472">Membrane</keyword>
<name>T0ZFY3_9ZZZZ</name>
<keyword evidence="1" id="KW-1133">Transmembrane helix</keyword>
<comment type="caution">
    <text evidence="2">The sequence shown here is derived from an EMBL/GenBank/DDBJ whole genome shotgun (WGS) entry which is preliminary data.</text>
</comment>
<evidence type="ECO:0000256" key="1">
    <source>
        <dbReference type="SAM" id="Phobius"/>
    </source>
</evidence>
<feature type="transmembrane region" description="Helical" evidence="1">
    <location>
        <begin position="12"/>
        <end position="35"/>
    </location>
</feature>
<keyword evidence="1" id="KW-0812">Transmembrane</keyword>
<reference evidence="2" key="2">
    <citation type="journal article" date="2014" name="ISME J.">
        <title>Microbial stratification in low pH oxic and suboxic macroscopic growths along an acid mine drainage.</title>
        <authorList>
            <person name="Mendez-Garcia C."/>
            <person name="Mesa V."/>
            <person name="Sprenger R.R."/>
            <person name="Richter M."/>
            <person name="Diez M.S."/>
            <person name="Solano J."/>
            <person name="Bargiela R."/>
            <person name="Golyshina O.V."/>
            <person name="Manteca A."/>
            <person name="Ramos J.L."/>
            <person name="Gallego J.R."/>
            <person name="Llorente I."/>
            <person name="Martins Dos Santos V.A."/>
            <person name="Jensen O.N."/>
            <person name="Pelaez A.I."/>
            <person name="Sanchez J."/>
            <person name="Ferrer M."/>
        </authorList>
    </citation>
    <scope>NUCLEOTIDE SEQUENCE</scope>
</reference>
<dbReference type="EMBL" id="AUZX01011367">
    <property type="protein sequence ID" value="EQD43788.1"/>
    <property type="molecule type" value="Genomic_DNA"/>
</dbReference>
<feature type="non-terminal residue" evidence="2">
    <location>
        <position position="102"/>
    </location>
</feature>
<dbReference type="Gene3D" id="1.10.3080.10">
    <property type="entry name" value="Clc chloride channel"/>
    <property type="match status" value="1"/>
</dbReference>
<dbReference type="AlphaFoldDB" id="T0ZFY3"/>
<organism evidence="2">
    <name type="scientific">mine drainage metagenome</name>
    <dbReference type="NCBI Taxonomy" id="410659"/>
    <lineage>
        <taxon>unclassified sequences</taxon>
        <taxon>metagenomes</taxon>
        <taxon>ecological metagenomes</taxon>
    </lineage>
</organism>
<sequence>MKGKINAAYVGKWVFIGSLVGVIAGVGAIILYNLINVFGILILTRITGITLPRTYGPTTYVLSLTLFQRLLIPISTVLGGLLSGFIVYRFAPEAEGHGTDAA</sequence>
<protein>
    <submittedName>
        <fullName evidence="2">Chloride channel</fullName>
    </submittedName>
</protein>
<evidence type="ECO:0000313" key="2">
    <source>
        <dbReference type="EMBL" id="EQD43788.1"/>
    </source>
</evidence>
<dbReference type="SUPFAM" id="SSF81340">
    <property type="entry name" value="Clc chloride channel"/>
    <property type="match status" value="1"/>
</dbReference>
<reference evidence="2" key="1">
    <citation type="submission" date="2013-08" db="EMBL/GenBank/DDBJ databases">
        <authorList>
            <person name="Mendez C."/>
            <person name="Richter M."/>
            <person name="Ferrer M."/>
            <person name="Sanchez J."/>
        </authorList>
    </citation>
    <scope>NUCLEOTIDE SEQUENCE</scope>
</reference>